<sequence length="1027" mass="110515">MQHLQHQTQFSWRNIALAIFVTATAFGARSQAQCPIDRTGMELEQVPATLRMPANASASKLVSEIGNAQVINNPRLISSPQTMQVAQTATQQDIAGTDLTGSWVMSYETLLQDGKSGGGEAVLKKADNSNSYIIQNFWSTGLEVSATIDPSTGIVTIPNQIFATTTDGAKVDVTAINPSTGIPLRSEPIKGKVNPDGSIAIETWWAVYLADKNEPNGGMFGAYYNTLLRRPNGQFSFVQHNQTSTVPVYAVQTAENVLEVTNLLNGGLTVEMTLNRNLTATIGFQPVITNTNADYNICNATIEGEDIKFTYPITTAVASNPKVISWTNWTGYGITSAGKPAWLGMFTEGTITFDNDIKYPSVSTTSLKGAGTKENPWLISSKDDLIYLSDMVNSQPASKNICDGEYFKLTADIDMSKYRFTAISKDYDHIFNGIFDGDGHTIEGLTIVAPANTYAGLFGRTGEQSLITNLTIKNASISAQAFAGCAVAWSTGEVSNVNIHKSTVTNSSNGTGAVANIVRKITNCHADSCNITGMQGFVGGLVGQLNESMSACSATNMRIVGASAKNNPSPTGGLAGMTNFQSEMTDSYFSGTIDTASNYTVCYTGGLAGSSQGGTMERCFFVGTVRGYSADSYTGGLIGYAMSANIIDCYANGRVDNPTGRRTGGLTGFLTNGTYENETVPGTIKNSYSSAAMLAETYMYNPETERRELFGIINTDAKYTFENCYFNKQLVNFGSTQYGVLTSDLVAASGPEGFSPDTWIFQQGQYPRLKGIDQNQAALYSSSALIMHDNSSLNKLSQDASFNALGETDFGYLKNGQIVKQGYYSNIDGNSIILNSDFNIGTDTIFIVNGRAQYHYFLKVAPVPFSGEGTKDNPYLISTASDLVKLSEMTTASGQTFPGVYFMMTNDIDLEYTDKFLGIMCNDKSTAAFAGIFDGNGHAVHRMKLIRTVWTTEPTETSLGTIDTKSVKSYQGFVGRLAAEGTVRNLTLAADCKIELGGYSGAIVGYNFGHIENCRNLADVVTYHGVY</sequence>
<proteinExistence type="predicted"/>
<name>A0AC61S458_9BACT</name>
<dbReference type="Proteomes" id="UP000305401">
    <property type="component" value="Unassembled WGS sequence"/>
</dbReference>
<organism evidence="1 2">
    <name type="scientific">Muribaculum caecicola</name>
    <dbReference type="NCBI Taxonomy" id="3038144"/>
    <lineage>
        <taxon>Bacteria</taxon>
        <taxon>Pseudomonadati</taxon>
        <taxon>Bacteroidota</taxon>
        <taxon>Bacteroidia</taxon>
        <taxon>Bacteroidales</taxon>
        <taxon>Muribaculaceae</taxon>
        <taxon>Muribaculum</taxon>
    </lineage>
</organism>
<evidence type="ECO:0000313" key="2">
    <source>
        <dbReference type="Proteomes" id="UP000305401"/>
    </source>
</evidence>
<gene>
    <name evidence="1" type="ORF">E5990_08130</name>
</gene>
<comment type="caution">
    <text evidence="1">The sequence shown here is derived from an EMBL/GenBank/DDBJ whole genome shotgun (WGS) entry which is preliminary data.</text>
</comment>
<accession>A0AC61S458</accession>
<evidence type="ECO:0000313" key="1">
    <source>
        <dbReference type="EMBL" id="THG46818.1"/>
    </source>
</evidence>
<keyword evidence="2" id="KW-1185">Reference proteome</keyword>
<protein>
    <submittedName>
        <fullName evidence="1">Uncharacterized protein</fullName>
    </submittedName>
</protein>
<feature type="non-terminal residue" evidence="1">
    <location>
        <position position="1027"/>
    </location>
</feature>
<dbReference type="EMBL" id="SSTG01000105">
    <property type="protein sequence ID" value="THG46818.1"/>
    <property type="molecule type" value="Genomic_DNA"/>
</dbReference>
<reference evidence="1" key="1">
    <citation type="submission" date="2019-04" db="EMBL/GenBank/DDBJ databases">
        <title>Microbes associate with the intestines of laboratory mice.</title>
        <authorList>
            <person name="Navarre W."/>
            <person name="Wong E."/>
            <person name="Huang K.C."/>
            <person name="Tropini C."/>
            <person name="Ng K."/>
            <person name="Yu B."/>
        </authorList>
    </citation>
    <scope>NUCLEOTIDE SEQUENCE</scope>
    <source>
        <strain evidence="1">NM86_A22</strain>
    </source>
</reference>